<evidence type="ECO:0000259" key="2">
    <source>
        <dbReference type="SMART" id="SM00226"/>
    </source>
</evidence>
<dbReference type="EC" id="3.1.3.48" evidence="1"/>
<dbReference type="PANTHER" id="PTHR11717:SF7">
    <property type="entry name" value="LOW MOLECULAR WEIGHT PHOSPHOTYROSINE PROTEIN PHOSPHATASE"/>
    <property type="match status" value="1"/>
</dbReference>
<accession>A0A9X1F5R4</accession>
<evidence type="ECO:0000313" key="4">
    <source>
        <dbReference type="Proteomes" id="UP001138681"/>
    </source>
</evidence>
<dbReference type="AlphaFoldDB" id="A0A9X1F5R4"/>
<name>A0A9X1F5R4_9SPHN</name>
<keyword evidence="4" id="KW-1185">Reference proteome</keyword>
<organism evidence="3 4">
    <name type="scientific">Erythrobacter crassostreae</name>
    <dbReference type="NCBI Taxonomy" id="2828328"/>
    <lineage>
        <taxon>Bacteria</taxon>
        <taxon>Pseudomonadati</taxon>
        <taxon>Pseudomonadota</taxon>
        <taxon>Alphaproteobacteria</taxon>
        <taxon>Sphingomonadales</taxon>
        <taxon>Erythrobacteraceae</taxon>
        <taxon>Erythrobacter/Porphyrobacter group</taxon>
        <taxon>Erythrobacter</taxon>
    </lineage>
</organism>
<dbReference type="InterPro" id="IPR023485">
    <property type="entry name" value="Ptyr_pPase"/>
</dbReference>
<dbReference type="Pfam" id="PF01451">
    <property type="entry name" value="LMWPc"/>
    <property type="match status" value="1"/>
</dbReference>
<gene>
    <name evidence="3" type="ORF">KCG46_09505</name>
</gene>
<dbReference type="CDD" id="cd16343">
    <property type="entry name" value="LMWPTP"/>
    <property type="match status" value="1"/>
</dbReference>
<evidence type="ECO:0000313" key="3">
    <source>
        <dbReference type="EMBL" id="MBV7259803.1"/>
    </source>
</evidence>
<dbReference type="GO" id="GO:0004725">
    <property type="term" value="F:protein tyrosine phosphatase activity"/>
    <property type="evidence" value="ECO:0007669"/>
    <property type="project" value="UniProtKB-EC"/>
</dbReference>
<dbReference type="EMBL" id="JAGSPC010000001">
    <property type="protein sequence ID" value="MBV7259803.1"/>
    <property type="molecule type" value="Genomic_DNA"/>
</dbReference>
<evidence type="ECO:0000256" key="1">
    <source>
        <dbReference type="ARBA" id="ARBA00013064"/>
    </source>
</evidence>
<sequence>MSHTASVLFVCLGNICRSPLAEAAFRAAADDAGLAVHVDSVGTAGYHVGEPPDPRSIRTAAARGIDITHYRGRQLQESDFREFTHIFAMDRDNLRNIKARAPDDAIAEISLLLDLLPDREGDEVGDPYYGGDDGFDRTWAEVSEAADALIAKLTGYPRQSG</sequence>
<protein>
    <recommendedName>
        <fullName evidence="1">protein-tyrosine-phosphatase</fullName>
        <ecNumber evidence="1">3.1.3.48</ecNumber>
    </recommendedName>
</protein>
<dbReference type="Proteomes" id="UP001138681">
    <property type="component" value="Unassembled WGS sequence"/>
</dbReference>
<proteinExistence type="predicted"/>
<dbReference type="SMART" id="SM00226">
    <property type="entry name" value="LMWPc"/>
    <property type="match status" value="1"/>
</dbReference>
<reference evidence="3" key="1">
    <citation type="submission" date="2021-04" db="EMBL/GenBank/DDBJ databases">
        <authorList>
            <person name="Pira H."/>
            <person name="Risdian C."/>
            <person name="Wink J."/>
        </authorList>
    </citation>
    <scope>NUCLEOTIDE SEQUENCE</scope>
    <source>
        <strain evidence="3">WH158</strain>
    </source>
</reference>
<dbReference type="InterPro" id="IPR050438">
    <property type="entry name" value="LMW_PTPase"/>
</dbReference>
<comment type="caution">
    <text evidence="3">The sequence shown here is derived from an EMBL/GenBank/DDBJ whole genome shotgun (WGS) entry which is preliminary data.</text>
</comment>
<feature type="domain" description="Phosphotyrosine protein phosphatase I" evidence="2">
    <location>
        <begin position="5"/>
        <end position="152"/>
    </location>
</feature>
<dbReference type="PANTHER" id="PTHR11717">
    <property type="entry name" value="LOW MOLECULAR WEIGHT PROTEIN TYROSINE PHOSPHATASE"/>
    <property type="match status" value="1"/>
</dbReference>
<dbReference type="RefSeq" id="WP_218404990.1">
    <property type="nucleotide sequence ID" value="NZ_JAGSPC010000001.1"/>
</dbReference>